<dbReference type="Proteomes" id="UP000196084">
    <property type="component" value="Unassembled WGS sequence"/>
</dbReference>
<comment type="caution">
    <text evidence="2">The sequence shown here is derived from an EMBL/GenBank/DDBJ whole genome shotgun (WGS) entry which is preliminary data.</text>
</comment>
<name>A0A202E3V6_9EURY</name>
<reference evidence="2 3" key="1">
    <citation type="submission" date="2017-02" db="EMBL/GenBank/DDBJ databases">
        <title>Natronthermophilus aegyptiacus gen. nov.,sp. nov., an aerobic, extremely halophilic alkalithermophilic archaeon isolated from the athalassohaline Wadi An Natrun, Egypt.</title>
        <authorList>
            <person name="Zhao B."/>
        </authorList>
    </citation>
    <scope>NUCLEOTIDE SEQUENCE [LARGE SCALE GENOMIC DNA]</scope>
    <source>
        <strain evidence="2 3">CGMCC 1.3597</strain>
    </source>
</reference>
<dbReference type="RefSeq" id="WP_087715615.1">
    <property type="nucleotide sequence ID" value="NZ_MWPH01000005.1"/>
</dbReference>
<dbReference type="OrthoDB" id="386339at2157"/>
<evidence type="ECO:0000256" key="1">
    <source>
        <dbReference type="SAM" id="Coils"/>
    </source>
</evidence>
<dbReference type="AlphaFoldDB" id="A0A202E3V6"/>
<sequence>MSQAIHTEKSGIKTRVNRLNDLADSVKTLEDEKENIETKRNNRKQRNQAFEEVWEAINDAKSSFNVLCTAVGLAAVLDAPAPRHNIERTLDEYRPQLREFESKSYDDFTDVNEISSTRKEFKAFQETLNEHKETVKTNLEAAADEELSDVETRETILRIPDIGTTTDTEAVTTYRKKIASIKRGQFIDAEELKEAKQRYSEVDIDIGTIRSNYGLSEDAGNLLLRFLRNETVTLADVDDGVLDELKTLEEFSKRLTIQF</sequence>
<keyword evidence="1" id="KW-0175">Coiled coil</keyword>
<organism evidence="2 3">
    <name type="scientific">Natronolimnobius baerhuensis</name>
    <dbReference type="NCBI Taxonomy" id="253108"/>
    <lineage>
        <taxon>Archaea</taxon>
        <taxon>Methanobacteriati</taxon>
        <taxon>Methanobacteriota</taxon>
        <taxon>Stenosarchaea group</taxon>
        <taxon>Halobacteria</taxon>
        <taxon>Halobacteriales</taxon>
        <taxon>Natrialbaceae</taxon>
        <taxon>Natronolimnobius</taxon>
    </lineage>
</organism>
<feature type="coiled-coil region" evidence="1">
    <location>
        <begin position="19"/>
        <end position="49"/>
    </location>
</feature>
<evidence type="ECO:0000313" key="3">
    <source>
        <dbReference type="Proteomes" id="UP000196084"/>
    </source>
</evidence>
<keyword evidence="3" id="KW-1185">Reference proteome</keyword>
<evidence type="ECO:0000313" key="2">
    <source>
        <dbReference type="EMBL" id="OVE82965.1"/>
    </source>
</evidence>
<proteinExistence type="predicted"/>
<dbReference type="EMBL" id="MWPH01000005">
    <property type="protein sequence ID" value="OVE82965.1"/>
    <property type="molecule type" value="Genomic_DNA"/>
</dbReference>
<accession>A0A202E3V6</accession>
<gene>
    <name evidence="2" type="ORF">B2G88_18430</name>
</gene>
<protein>
    <submittedName>
        <fullName evidence="2">Uncharacterized protein</fullName>
    </submittedName>
</protein>